<proteinExistence type="predicted"/>
<gene>
    <name evidence="2" type="ORF">MGYG_03910</name>
</gene>
<dbReference type="InParanoid" id="E4UUE0"/>
<dbReference type="EMBL" id="DS989824">
    <property type="protein sequence ID" value="EFR00907.1"/>
    <property type="molecule type" value="Genomic_DNA"/>
</dbReference>
<organism evidence="3">
    <name type="scientific">Arthroderma gypseum (strain ATCC MYA-4604 / CBS 118893)</name>
    <name type="common">Microsporum gypseum</name>
    <dbReference type="NCBI Taxonomy" id="535722"/>
    <lineage>
        <taxon>Eukaryota</taxon>
        <taxon>Fungi</taxon>
        <taxon>Dikarya</taxon>
        <taxon>Ascomycota</taxon>
        <taxon>Pezizomycotina</taxon>
        <taxon>Eurotiomycetes</taxon>
        <taxon>Eurotiomycetidae</taxon>
        <taxon>Onygenales</taxon>
        <taxon>Arthrodermataceae</taxon>
        <taxon>Nannizzia</taxon>
    </lineage>
</organism>
<feature type="region of interest" description="Disordered" evidence="1">
    <location>
        <begin position="1"/>
        <end position="34"/>
    </location>
</feature>
<keyword evidence="3" id="KW-1185">Reference proteome</keyword>
<evidence type="ECO:0000313" key="2">
    <source>
        <dbReference type="EMBL" id="EFR00907.1"/>
    </source>
</evidence>
<reference evidence="3" key="1">
    <citation type="journal article" date="2012" name="MBio">
        <title>Comparative genome analysis of Trichophyton rubrum and related dermatophytes reveals candidate genes involved in infection.</title>
        <authorList>
            <person name="Martinez D.A."/>
            <person name="Oliver B.G."/>
            <person name="Graeser Y."/>
            <person name="Goldberg J.M."/>
            <person name="Li W."/>
            <person name="Martinez-Rossi N.M."/>
            <person name="Monod M."/>
            <person name="Shelest E."/>
            <person name="Barton R.C."/>
            <person name="Birch E."/>
            <person name="Brakhage A.A."/>
            <person name="Chen Z."/>
            <person name="Gurr S.J."/>
            <person name="Heiman D."/>
            <person name="Heitman J."/>
            <person name="Kosti I."/>
            <person name="Rossi A."/>
            <person name="Saif S."/>
            <person name="Samalova M."/>
            <person name="Saunders C.W."/>
            <person name="Shea T."/>
            <person name="Summerbell R.C."/>
            <person name="Xu J."/>
            <person name="Young S."/>
            <person name="Zeng Q."/>
            <person name="Birren B.W."/>
            <person name="Cuomo C.A."/>
            <person name="White T.C."/>
        </authorList>
    </citation>
    <scope>NUCLEOTIDE SEQUENCE [LARGE SCALE GENOMIC DNA]</scope>
    <source>
        <strain evidence="3">ATCC MYA-4604 / CBS 118893</strain>
    </source>
</reference>
<dbReference type="Proteomes" id="UP000002669">
    <property type="component" value="Unassembled WGS sequence"/>
</dbReference>
<name>E4UUE0_ARTGP</name>
<sequence length="125" mass="13731">MKGSYQRDIAGAKEQTNWQTPAKIGASRSSQSPGLWECQKCSLFAGYNAKKGEKSVDFCGSRIYQKRGKKGRRWIFKRALLWEVLAVTAIRTYGVGPVLEGAWLPMAAENCSDVPSPTSTVGRTA</sequence>
<dbReference type="GeneID" id="10029020"/>
<evidence type="ECO:0000256" key="1">
    <source>
        <dbReference type="SAM" id="MobiDB-lite"/>
    </source>
</evidence>
<evidence type="ECO:0000313" key="3">
    <source>
        <dbReference type="Proteomes" id="UP000002669"/>
    </source>
</evidence>
<dbReference type="AlphaFoldDB" id="E4UUE0"/>
<protein>
    <submittedName>
        <fullName evidence="2">Uncharacterized protein</fullName>
    </submittedName>
</protein>
<accession>E4UUE0</accession>
<dbReference type="HOGENOM" id="CLU_1992081_0_0_1"/>
<dbReference type="RefSeq" id="XP_003173737.1">
    <property type="nucleotide sequence ID" value="XM_003173689.1"/>
</dbReference>
<dbReference type="VEuPathDB" id="FungiDB:MGYG_03910"/>